<accession>A0A840Q1X0</accession>
<gene>
    <name evidence="2" type="ORF">BJ970_001938</name>
</gene>
<evidence type="ECO:0000256" key="1">
    <source>
        <dbReference type="SAM" id="MobiDB-lite"/>
    </source>
</evidence>
<sequence length="94" mass="9588">MFINVLSAIGAVTAVAVLLLMSASSVLPDALDRLSPARRRAADDSAQRSQVSPHRTLVPDDGGLCSTARHTGGGPARGTGSRGVFPTIRAGPLP</sequence>
<organism evidence="2 3">
    <name type="scientific">Saccharopolyspora phatthalungensis</name>
    <dbReference type="NCBI Taxonomy" id="664693"/>
    <lineage>
        <taxon>Bacteria</taxon>
        <taxon>Bacillati</taxon>
        <taxon>Actinomycetota</taxon>
        <taxon>Actinomycetes</taxon>
        <taxon>Pseudonocardiales</taxon>
        <taxon>Pseudonocardiaceae</taxon>
        <taxon>Saccharopolyspora</taxon>
    </lineage>
</organism>
<name>A0A840Q1X0_9PSEU</name>
<reference evidence="2 3" key="1">
    <citation type="submission" date="2020-08" db="EMBL/GenBank/DDBJ databases">
        <title>Sequencing the genomes of 1000 actinobacteria strains.</title>
        <authorList>
            <person name="Klenk H.-P."/>
        </authorList>
    </citation>
    <scope>NUCLEOTIDE SEQUENCE [LARGE SCALE GENOMIC DNA]</scope>
    <source>
        <strain evidence="2 3">DSM 45584</strain>
    </source>
</reference>
<evidence type="ECO:0000313" key="3">
    <source>
        <dbReference type="Proteomes" id="UP000584374"/>
    </source>
</evidence>
<dbReference type="AlphaFoldDB" id="A0A840Q1X0"/>
<keyword evidence="3" id="KW-1185">Reference proteome</keyword>
<dbReference type="Proteomes" id="UP000584374">
    <property type="component" value="Unassembled WGS sequence"/>
</dbReference>
<feature type="compositionally biased region" description="Gly residues" evidence="1">
    <location>
        <begin position="71"/>
        <end position="81"/>
    </location>
</feature>
<protein>
    <submittedName>
        <fullName evidence="2">Uncharacterized protein</fullName>
    </submittedName>
</protein>
<comment type="caution">
    <text evidence="2">The sequence shown here is derived from an EMBL/GenBank/DDBJ whole genome shotgun (WGS) entry which is preliminary data.</text>
</comment>
<dbReference type="EMBL" id="JACHIW010000001">
    <property type="protein sequence ID" value="MBB5154404.1"/>
    <property type="molecule type" value="Genomic_DNA"/>
</dbReference>
<evidence type="ECO:0000313" key="2">
    <source>
        <dbReference type="EMBL" id="MBB5154404.1"/>
    </source>
</evidence>
<proteinExistence type="predicted"/>
<feature type="region of interest" description="Disordered" evidence="1">
    <location>
        <begin position="37"/>
        <end position="94"/>
    </location>
</feature>